<evidence type="ECO:0000259" key="9">
    <source>
        <dbReference type="PROSITE" id="PS51755"/>
    </source>
</evidence>
<dbReference type="HOGENOM" id="CLU_000445_30_3_7"/>
<keyword evidence="3" id="KW-0805">Transcription regulation</keyword>
<dbReference type="GO" id="GO:0000976">
    <property type="term" value="F:transcription cis-regulatory region binding"/>
    <property type="evidence" value="ECO:0007669"/>
    <property type="project" value="TreeGrafter"/>
</dbReference>
<dbReference type="KEGG" id="bba:Bd0233"/>
<protein>
    <submittedName>
        <fullName evidence="10">Two-component response regulator</fullName>
    </submittedName>
</protein>
<dbReference type="InterPro" id="IPR039420">
    <property type="entry name" value="WalR-like"/>
</dbReference>
<keyword evidence="5" id="KW-0804">Transcription</keyword>
<evidence type="ECO:0000256" key="6">
    <source>
        <dbReference type="PROSITE-ProRule" id="PRU00169"/>
    </source>
</evidence>
<dbReference type="InterPro" id="IPR001789">
    <property type="entry name" value="Sig_transdc_resp-reg_receiver"/>
</dbReference>
<keyword evidence="1 6" id="KW-0597">Phosphoprotein</keyword>
<dbReference type="AlphaFoldDB" id="Q6MR66"/>
<dbReference type="GO" id="GO:0005829">
    <property type="term" value="C:cytosol"/>
    <property type="evidence" value="ECO:0007669"/>
    <property type="project" value="TreeGrafter"/>
</dbReference>
<gene>
    <name evidence="10" type="ordered locus">Bd0233</name>
</gene>
<dbReference type="STRING" id="264462.Bd0233"/>
<organism evidence="10 11">
    <name type="scientific">Bdellovibrio bacteriovorus (strain ATCC 15356 / DSM 50701 / NCIMB 9529 / HD100)</name>
    <dbReference type="NCBI Taxonomy" id="264462"/>
    <lineage>
        <taxon>Bacteria</taxon>
        <taxon>Pseudomonadati</taxon>
        <taxon>Bdellovibrionota</taxon>
        <taxon>Bdellovibrionia</taxon>
        <taxon>Bdellovibrionales</taxon>
        <taxon>Pseudobdellovibrionaceae</taxon>
        <taxon>Bdellovibrio</taxon>
    </lineage>
</organism>
<feature type="domain" description="OmpR/PhoB-type" evidence="9">
    <location>
        <begin position="154"/>
        <end position="249"/>
    </location>
</feature>
<evidence type="ECO:0000256" key="2">
    <source>
        <dbReference type="ARBA" id="ARBA00023012"/>
    </source>
</evidence>
<evidence type="ECO:0000256" key="7">
    <source>
        <dbReference type="PROSITE-ProRule" id="PRU01091"/>
    </source>
</evidence>
<dbReference type="PANTHER" id="PTHR48111:SF1">
    <property type="entry name" value="TWO-COMPONENT RESPONSE REGULATOR ORR33"/>
    <property type="match status" value="1"/>
</dbReference>
<dbReference type="EMBL" id="BX842646">
    <property type="protein sequence ID" value="CAE77892.1"/>
    <property type="molecule type" value="Genomic_DNA"/>
</dbReference>
<keyword evidence="4 7" id="KW-0238">DNA-binding</keyword>
<evidence type="ECO:0000256" key="4">
    <source>
        <dbReference type="ARBA" id="ARBA00023125"/>
    </source>
</evidence>
<dbReference type="InterPro" id="IPR001867">
    <property type="entry name" value="OmpR/PhoB-type_DNA-bd"/>
</dbReference>
<dbReference type="Pfam" id="PF00072">
    <property type="entry name" value="Response_reg"/>
    <property type="match status" value="1"/>
</dbReference>
<keyword evidence="2" id="KW-0902">Two-component regulatory system</keyword>
<evidence type="ECO:0000313" key="10">
    <source>
        <dbReference type="EMBL" id="CAE77892.1"/>
    </source>
</evidence>
<proteinExistence type="predicted"/>
<dbReference type="GO" id="GO:0032993">
    <property type="term" value="C:protein-DNA complex"/>
    <property type="evidence" value="ECO:0007669"/>
    <property type="project" value="TreeGrafter"/>
</dbReference>
<dbReference type="Proteomes" id="UP000008080">
    <property type="component" value="Chromosome"/>
</dbReference>
<accession>Q6MR66</accession>
<sequence>MHFTFVGLMLLNMNMFTTSTPLRGTDLAAKKIVIVDDYEESCKLLAEILSSTYECSYTSDSTSAFRLINEKRPDLILLDYKMPGVMGVDVCRMVRESDSTKNTPIIFVSGAATIDERIKAFETGADDFISKPFHVKELILRIKARLSEKEPEAASELNAANMKMNLLSRQVFVDGEEVNLTPKQFDILKLLVAGKNNLVTREKCLSEIWGDTEVTSRNVDSQINYLKRKIHKFNGRIVAVPSLGYRLEAQE</sequence>
<feature type="modified residue" description="4-aspartylphosphate" evidence="6">
    <location>
        <position position="79"/>
    </location>
</feature>
<dbReference type="PROSITE" id="PS50110">
    <property type="entry name" value="RESPONSE_REGULATORY"/>
    <property type="match status" value="1"/>
</dbReference>
<dbReference type="SUPFAM" id="SSF52172">
    <property type="entry name" value="CheY-like"/>
    <property type="match status" value="1"/>
</dbReference>
<dbReference type="InterPro" id="IPR036388">
    <property type="entry name" value="WH-like_DNA-bd_sf"/>
</dbReference>
<dbReference type="Gene3D" id="3.40.50.2300">
    <property type="match status" value="1"/>
</dbReference>
<dbReference type="Gene3D" id="1.10.10.10">
    <property type="entry name" value="Winged helix-like DNA-binding domain superfamily/Winged helix DNA-binding domain"/>
    <property type="match status" value="1"/>
</dbReference>
<name>Q6MR66_BDEBA</name>
<dbReference type="Pfam" id="PF00486">
    <property type="entry name" value="Trans_reg_C"/>
    <property type="match status" value="1"/>
</dbReference>
<dbReference type="GO" id="GO:0000156">
    <property type="term" value="F:phosphorelay response regulator activity"/>
    <property type="evidence" value="ECO:0007669"/>
    <property type="project" value="TreeGrafter"/>
</dbReference>
<feature type="DNA-binding region" description="OmpR/PhoB-type" evidence="7">
    <location>
        <begin position="154"/>
        <end position="249"/>
    </location>
</feature>
<evidence type="ECO:0000256" key="1">
    <source>
        <dbReference type="ARBA" id="ARBA00022553"/>
    </source>
</evidence>
<dbReference type="PROSITE" id="PS51755">
    <property type="entry name" value="OMPR_PHOB"/>
    <property type="match status" value="1"/>
</dbReference>
<dbReference type="SMART" id="SM00862">
    <property type="entry name" value="Trans_reg_C"/>
    <property type="match status" value="1"/>
</dbReference>
<dbReference type="eggNOG" id="COG0745">
    <property type="taxonomic scope" value="Bacteria"/>
</dbReference>
<dbReference type="InterPro" id="IPR011006">
    <property type="entry name" value="CheY-like_superfamily"/>
</dbReference>
<keyword evidence="11" id="KW-1185">Reference proteome</keyword>
<evidence type="ECO:0000256" key="5">
    <source>
        <dbReference type="ARBA" id="ARBA00023163"/>
    </source>
</evidence>
<dbReference type="GO" id="GO:0006355">
    <property type="term" value="P:regulation of DNA-templated transcription"/>
    <property type="evidence" value="ECO:0007669"/>
    <property type="project" value="InterPro"/>
</dbReference>
<dbReference type="SMART" id="SM00448">
    <property type="entry name" value="REC"/>
    <property type="match status" value="1"/>
</dbReference>
<evidence type="ECO:0000256" key="3">
    <source>
        <dbReference type="ARBA" id="ARBA00023015"/>
    </source>
</evidence>
<feature type="domain" description="Response regulatory" evidence="8">
    <location>
        <begin position="31"/>
        <end position="146"/>
    </location>
</feature>
<evidence type="ECO:0000313" key="11">
    <source>
        <dbReference type="Proteomes" id="UP000008080"/>
    </source>
</evidence>
<reference evidence="10 11" key="1">
    <citation type="journal article" date="2004" name="Science">
        <title>A predator unmasked: life cycle of Bdellovibrio bacteriovorus from a genomic perspective.</title>
        <authorList>
            <person name="Rendulic S."/>
            <person name="Jagtap P."/>
            <person name="Rosinus A."/>
            <person name="Eppinger M."/>
            <person name="Baar C."/>
            <person name="Lanz C."/>
            <person name="Keller H."/>
            <person name="Lambert C."/>
            <person name="Evans K.J."/>
            <person name="Goesmann A."/>
            <person name="Meyer F."/>
            <person name="Sockett R.E."/>
            <person name="Schuster S.C."/>
        </authorList>
    </citation>
    <scope>NUCLEOTIDE SEQUENCE [LARGE SCALE GENOMIC DNA]</scope>
    <source>
        <strain evidence="11">ATCC 15356 / DSM 50701 / NCIMB 9529 / HD100</strain>
    </source>
</reference>
<dbReference type="CDD" id="cd00383">
    <property type="entry name" value="trans_reg_C"/>
    <property type="match status" value="1"/>
</dbReference>
<dbReference type="PANTHER" id="PTHR48111">
    <property type="entry name" value="REGULATOR OF RPOS"/>
    <property type="match status" value="1"/>
</dbReference>
<evidence type="ECO:0000259" key="8">
    <source>
        <dbReference type="PROSITE" id="PS50110"/>
    </source>
</evidence>